<accession>A0AA35RQF1</accession>
<feature type="region of interest" description="Disordered" evidence="1">
    <location>
        <begin position="72"/>
        <end position="106"/>
    </location>
</feature>
<keyword evidence="3" id="KW-1185">Reference proteome</keyword>
<evidence type="ECO:0000256" key="1">
    <source>
        <dbReference type="SAM" id="MobiDB-lite"/>
    </source>
</evidence>
<gene>
    <name evidence="2" type="ORF">GBAR_LOCUS9756</name>
</gene>
<comment type="caution">
    <text evidence="2">The sequence shown here is derived from an EMBL/GenBank/DDBJ whole genome shotgun (WGS) entry which is preliminary data.</text>
</comment>
<sequence length="275" mass="31571">MHKQRDADTQHIPIDTLQRIQRIVLEETQGGRTIIRNLVSIMNGEDPDGKPSHRLQSARILLRLGFEEAREALGSSGHQRNAASQQDEMAQDGSQPAQQPLSPEHEKVNKKLVARIRVDSEGGASMVRILLEILEGNDPDARTRDRIEAAKVLLHWGFGNPAQPDPDFMMFYAPCHPDCLCVCKDLDEDHPDVIQSHTPPTEEQREAWAREQEILERAAETAERKARADRAWRLEQSYSPVAQDDRRLEREERRLKRERNRNRSPLTPKSHPFWA</sequence>
<protein>
    <submittedName>
        <fullName evidence="2">Uncharacterized protein</fullName>
    </submittedName>
</protein>
<feature type="compositionally biased region" description="Basic and acidic residues" evidence="1">
    <location>
        <begin position="243"/>
        <end position="255"/>
    </location>
</feature>
<feature type="region of interest" description="Disordered" evidence="1">
    <location>
        <begin position="241"/>
        <end position="275"/>
    </location>
</feature>
<dbReference type="AlphaFoldDB" id="A0AA35RQF1"/>
<evidence type="ECO:0000313" key="3">
    <source>
        <dbReference type="Proteomes" id="UP001174909"/>
    </source>
</evidence>
<evidence type="ECO:0000313" key="2">
    <source>
        <dbReference type="EMBL" id="CAI8015794.1"/>
    </source>
</evidence>
<proteinExistence type="predicted"/>
<name>A0AA35RQF1_GEOBA</name>
<organism evidence="2 3">
    <name type="scientific">Geodia barretti</name>
    <name type="common">Barrett's horny sponge</name>
    <dbReference type="NCBI Taxonomy" id="519541"/>
    <lineage>
        <taxon>Eukaryota</taxon>
        <taxon>Metazoa</taxon>
        <taxon>Porifera</taxon>
        <taxon>Demospongiae</taxon>
        <taxon>Heteroscleromorpha</taxon>
        <taxon>Tetractinellida</taxon>
        <taxon>Astrophorina</taxon>
        <taxon>Geodiidae</taxon>
        <taxon>Geodia</taxon>
    </lineage>
</organism>
<dbReference type="Proteomes" id="UP001174909">
    <property type="component" value="Unassembled WGS sequence"/>
</dbReference>
<feature type="compositionally biased region" description="Polar residues" evidence="1">
    <location>
        <begin position="76"/>
        <end position="101"/>
    </location>
</feature>
<reference evidence="2" key="1">
    <citation type="submission" date="2023-03" db="EMBL/GenBank/DDBJ databases">
        <authorList>
            <person name="Steffen K."/>
            <person name="Cardenas P."/>
        </authorList>
    </citation>
    <scope>NUCLEOTIDE SEQUENCE</scope>
</reference>
<dbReference type="EMBL" id="CASHTH010001466">
    <property type="protein sequence ID" value="CAI8015794.1"/>
    <property type="molecule type" value="Genomic_DNA"/>
</dbReference>